<dbReference type="EMBL" id="CP134208">
    <property type="protein sequence ID" value="WND07487.1"/>
    <property type="molecule type" value="Genomic_DNA"/>
</dbReference>
<proteinExistence type="inferred from homology"/>
<dbReference type="Proteomes" id="UP001256400">
    <property type="component" value="Plasmid unnamed2"/>
</dbReference>
<name>A0AB38Z1L8_9GAMM</name>
<dbReference type="GO" id="GO:0015288">
    <property type="term" value="F:porin activity"/>
    <property type="evidence" value="ECO:0007669"/>
    <property type="project" value="TreeGrafter"/>
</dbReference>
<evidence type="ECO:0000313" key="5">
    <source>
        <dbReference type="EMBL" id="WND07487.1"/>
    </source>
</evidence>
<feature type="chain" id="PRO_5044187476" evidence="4">
    <location>
        <begin position="32"/>
        <end position="425"/>
    </location>
</feature>
<reference evidence="5" key="1">
    <citation type="submission" date="2023-09" db="EMBL/GenBank/DDBJ databases">
        <title>Acinetobacter soli.</title>
        <authorList>
            <person name="Kim B."/>
            <person name="Kim D."/>
            <person name="Park D."/>
        </authorList>
    </citation>
    <scope>NUCLEOTIDE SEQUENCE</scope>
    <source>
        <strain evidence="5">2023.05</strain>
        <plasmid evidence="5">unnamed2</plasmid>
    </source>
</reference>
<keyword evidence="5" id="KW-0614">Plasmid</keyword>
<keyword evidence="3 4" id="KW-0732">Signal</keyword>
<dbReference type="InterPro" id="IPR023614">
    <property type="entry name" value="Porin_dom_sf"/>
</dbReference>
<dbReference type="PANTHER" id="PTHR34596">
    <property type="entry name" value="CHITOPORIN"/>
    <property type="match status" value="1"/>
</dbReference>
<comment type="similarity">
    <text evidence="1">Belongs to the outer membrane porin (Opr) (TC 1.B.25) family.</text>
</comment>
<dbReference type="RefSeq" id="WP_048766126.1">
    <property type="nucleotide sequence ID" value="NZ_BKPF01000030.1"/>
</dbReference>
<organism evidence="5 6">
    <name type="scientific">Acinetobacter soli</name>
    <dbReference type="NCBI Taxonomy" id="487316"/>
    <lineage>
        <taxon>Bacteria</taxon>
        <taxon>Pseudomonadati</taxon>
        <taxon>Pseudomonadota</taxon>
        <taxon>Gammaproteobacteria</taxon>
        <taxon>Moraxellales</taxon>
        <taxon>Moraxellaceae</taxon>
        <taxon>Acinetobacter</taxon>
    </lineage>
</organism>
<dbReference type="InterPro" id="IPR005318">
    <property type="entry name" value="OM_porin_bac"/>
</dbReference>
<dbReference type="Pfam" id="PF03573">
    <property type="entry name" value="OprD"/>
    <property type="match status" value="1"/>
</dbReference>
<gene>
    <name evidence="5" type="ORF">RHP80_17800</name>
</gene>
<accession>A0AB38Z1L8</accession>
<evidence type="ECO:0000256" key="4">
    <source>
        <dbReference type="SAM" id="SignalP"/>
    </source>
</evidence>
<evidence type="ECO:0000256" key="1">
    <source>
        <dbReference type="ARBA" id="ARBA00009075"/>
    </source>
</evidence>
<evidence type="ECO:0000256" key="2">
    <source>
        <dbReference type="ARBA" id="ARBA00022448"/>
    </source>
</evidence>
<sequence length="425" mass="48267">MATNKMFSTRFFHKVSLLSLMGLIAAENTYADFSQDTSGSLYLRNFFLERNFENPTATDVGSWSQAATLRLQSGYTDTPIRVGVDIVGQYAIRLGDYRKYTPDSVLPFDYNSGEQKRDYGKLGITLKLQYKNSELLVGTLEPKLPIAFIDESRQLSTIYSGTLFQSKDIKNLTITAGYLNRINARNDDQYRKLSLFTGSPVNLNESDGLGFIGLDYNFTPSISGAYWYGELQDIYQQHYANVAYKTKIGKNDIRLDGRYFHNSENGDALYGKIDNQSYGLMATLNRNNHTLSTGIRKNDGQSAFPTLSGYVPQPYLHAWSLLGFVKPEELTWHLLYSYNFKDLGIPGLSTTLRFLHGDHIARSGLADNTEIERSIALKYIVPQGKFKNLGLEFIHYDTDTKYGKDYNKGNSFKETRVIVSYLYKF</sequence>
<keyword evidence="2" id="KW-0813">Transport</keyword>
<dbReference type="Gene3D" id="2.40.160.10">
    <property type="entry name" value="Porin"/>
    <property type="match status" value="1"/>
</dbReference>
<dbReference type="PANTHER" id="PTHR34596:SF2">
    <property type="entry name" value="CHITOPORIN"/>
    <property type="match status" value="1"/>
</dbReference>
<dbReference type="GO" id="GO:0016020">
    <property type="term" value="C:membrane"/>
    <property type="evidence" value="ECO:0007669"/>
    <property type="project" value="InterPro"/>
</dbReference>
<evidence type="ECO:0000313" key="6">
    <source>
        <dbReference type="Proteomes" id="UP001256400"/>
    </source>
</evidence>
<geneLocation type="plasmid" evidence="5 6">
    <name>unnamed2</name>
</geneLocation>
<dbReference type="AlphaFoldDB" id="A0AB38Z1L8"/>
<evidence type="ECO:0000256" key="3">
    <source>
        <dbReference type="ARBA" id="ARBA00022729"/>
    </source>
</evidence>
<protein>
    <submittedName>
        <fullName evidence="5">OprD family outer membrane porin</fullName>
    </submittedName>
</protein>
<feature type="signal peptide" evidence="4">
    <location>
        <begin position="1"/>
        <end position="31"/>
    </location>
</feature>